<dbReference type="EMBL" id="BAAALG010000006">
    <property type="protein sequence ID" value="GAA1098339.1"/>
    <property type="molecule type" value="Genomic_DNA"/>
</dbReference>
<dbReference type="Gene3D" id="1.10.260.40">
    <property type="entry name" value="lambda repressor-like DNA-binding domains"/>
    <property type="match status" value="1"/>
</dbReference>
<sequence>MSERALDQDALAVIDVIRASVRISGVTQRDFAGAVGTSPSRLSAYIHGETAPSAALMLRCQRIGEALGAARAESVPTSLDAAASVRTALAAQGRSSGVLRMVLEGRDRLRDTLQHRPHLADAWAARALVGDERWDTLLAALVEHEFEATGRPAPAWTRTEPLDEEWLPAPGRLGVEAVRRQTPPWLAEKRILLAESALQVA</sequence>
<evidence type="ECO:0000313" key="3">
    <source>
        <dbReference type="Proteomes" id="UP001501581"/>
    </source>
</evidence>
<evidence type="ECO:0000259" key="1">
    <source>
        <dbReference type="Pfam" id="PF01381"/>
    </source>
</evidence>
<accession>A0ABN1TQQ5</accession>
<dbReference type="Pfam" id="PF01381">
    <property type="entry name" value="HTH_3"/>
    <property type="match status" value="1"/>
</dbReference>
<comment type="caution">
    <text evidence="2">The sequence shown here is derived from an EMBL/GenBank/DDBJ whole genome shotgun (WGS) entry which is preliminary data.</text>
</comment>
<name>A0ABN1TQQ5_9ACTN</name>
<dbReference type="SUPFAM" id="SSF47413">
    <property type="entry name" value="lambda repressor-like DNA-binding domains"/>
    <property type="match status" value="1"/>
</dbReference>
<protein>
    <recommendedName>
        <fullName evidence="1">HTH cro/C1-type domain-containing protein</fullName>
    </recommendedName>
</protein>
<dbReference type="Proteomes" id="UP001501581">
    <property type="component" value="Unassembled WGS sequence"/>
</dbReference>
<dbReference type="InterPro" id="IPR001387">
    <property type="entry name" value="Cro/C1-type_HTH"/>
</dbReference>
<organism evidence="2 3">
    <name type="scientific">Nocardioides dubius</name>
    <dbReference type="NCBI Taxonomy" id="317019"/>
    <lineage>
        <taxon>Bacteria</taxon>
        <taxon>Bacillati</taxon>
        <taxon>Actinomycetota</taxon>
        <taxon>Actinomycetes</taxon>
        <taxon>Propionibacteriales</taxon>
        <taxon>Nocardioidaceae</taxon>
        <taxon>Nocardioides</taxon>
    </lineage>
</organism>
<reference evidence="2 3" key="1">
    <citation type="journal article" date="2019" name="Int. J. Syst. Evol. Microbiol.">
        <title>The Global Catalogue of Microorganisms (GCM) 10K type strain sequencing project: providing services to taxonomists for standard genome sequencing and annotation.</title>
        <authorList>
            <consortium name="The Broad Institute Genomics Platform"/>
            <consortium name="The Broad Institute Genome Sequencing Center for Infectious Disease"/>
            <person name="Wu L."/>
            <person name="Ma J."/>
        </authorList>
    </citation>
    <scope>NUCLEOTIDE SEQUENCE [LARGE SCALE GENOMIC DNA]</scope>
    <source>
        <strain evidence="2 3">JCM 13008</strain>
    </source>
</reference>
<gene>
    <name evidence="2" type="ORF">GCM10009668_14660</name>
</gene>
<dbReference type="InterPro" id="IPR010982">
    <property type="entry name" value="Lambda_DNA-bd_dom_sf"/>
</dbReference>
<dbReference type="CDD" id="cd00093">
    <property type="entry name" value="HTH_XRE"/>
    <property type="match status" value="1"/>
</dbReference>
<evidence type="ECO:0000313" key="2">
    <source>
        <dbReference type="EMBL" id="GAA1098339.1"/>
    </source>
</evidence>
<feature type="domain" description="HTH cro/C1-type" evidence="1">
    <location>
        <begin position="25"/>
        <end position="59"/>
    </location>
</feature>
<dbReference type="RefSeq" id="WP_343992873.1">
    <property type="nucleotide sequence ID" value="NZ_BAAALG010000006.1"/>
</dbReference>
<keyword evidence="3" id="KW-1185">Reference proteome</keyword>
<proteinExistence type="predicted"/>